<feature type="domain" description="Solute-binding protein family 5" evidence="2">
    <location>
        <begin position="83"/>
        <end position="422"/>
    </location>
</feature>
<dbReference type="Gene3D" id="3.40.190.10">
    <property type="entry name" value="Periplasmic binding protein-like II"/>
    <property type="match status" value="1"/>
</dbReference>
<keyword evidence="4" id="KW-1185">Reference proteome</keyword>
<dbReference type="RefSeq" id="WP_344967842.1">
    <property type="nucleotide sequence ID" value="NZ_BAABDD010000003.1"/>
</dbReference>
<reference evidence="4" key="1">
    <citation type="journal article" date="2019" name="Int. J. Syst. Evol. Microbiol.">
        <title>The Global Catalogue of Microorganisms (GCM) 10K type strain sequencing project: providing services to taxonomists for standard genome sequencing and annotation.</title>
        <authorList>
            <consortium name="The Broad Institute Genomics Platform"/>
            <consortium name="The Broad Institute Genome Sequencing Center for Infectious Disease"/>
            <person name="Wu L."/>
            <person name="Ma J."/>
        </authorList>
    </citation>
    <scope>NUCLEOTIDE SEQUENCE [LARGE SCALE GENOMIC DNA]</scope>
    <source>
        <strain evidence="4">JCM 17137</strain>
    </source>
</reference>
<name>A0ABP7F5H4_9ACTN</name>
<feature type="signal peptide" evidence="1">
    <location>
        <begin position="1"/>
        <end position="23"/>
    </location>
</feature>
<keyword evidence="1" id="KW-0732">Signal</keyword>
<dbReference type="Pfam" id="PF00496">
    <property type="entry name" value="SBP_bac_5"/>
    <property type="match status" value="1"/>
</dbReference>
<gene>
    <name evidence="3" type="ORF">GCM10022402_10520</name>
</gene>
<dbReference type="PROSITE" id="PS51257">
    <property type="entry name" value="PROKAR_LIPOPROTEIN"/>
    <property type="match status" value="1"/>
</dbReference>
<evidence type="ECO:0000259" key="2">
    <source>
        <dbReference type="Pfam" id="PF00496"/>
    </source>
</evidence>
<dbReference type="PIRSF" id="PIRSF002741">
    <property type="entry name" value="MppA"/>
    <property type="match status" value="1"/>
</dbReference>
<feature type="chain" id="PRO_5046341989" evidence="1">
    <location>
        <begin position="24"/>
        <end position="510"/>
    </location>
</feature>
<evidence type="ECO:0000256" key="1">
    <source>
        <dbReference type="SAM" id="SignalP"/>
    </source>
</evidence>
<dbReference type="SUPFAM" id="SSF53850">
    <property type="entry name" value="Periplasmic binding protein-like II"/>
    <property type="match status" value="1"/>
</dbReference>
<sequence>MKLWRYVAVATVTALVAACSSTGGSTSGGGGGGENELDPNATFRFADTLPIDTLDPHTSPGAGNNVWLFPVYDRLIHLSPDAELVPGLATNWEFTDDGTTLALTLREGVTFSDDTPFDAEAVKANIERAQTVEGSAVKGELAVIESVEVVDDYQVEFNLANVNSSLPYVLTGRAGAMASPEAFDSLAQEPVGSGMYTVASYQPGTSATYERNEDYWDPEAAQAATMEFTTVTDSLQRLNALKTGSIDATILSAKDVEAAKSADFTVASEPVLEFYHLQLNISRPYLDDVRVRKAINHAIDRESLVSGLLFGLGAPAVQPFPQDYFAYDEEIGTDHYAYDPERARELLAEAEVPEGQTIELINQNAPSYTQLSEAIKSQLAEVGLNAEITQTTNFANSFYVEGNGDAGAINWTGRPDPAQTAGLLYTEEGFANPAKETTSEVADLHQELVATIDDDEREQLARDLSAQITEDALDVVLYFPFQNVAYSDKVQGLEPWLSGKLEFRGVGMTQ</sequence>
<dbReference type="PANTHER" id="PTHR30290">
    <property type="entry name" value="PERIPLASMIC BINDING COMPONENT OF ABC TRANSPORTER"/>
    <property type="match status" value="1"/>
</dbReference>
<evidence type="ECO:0000313" key="3">
    <source>
        <dbReference type="EMBL" id="GAA3731707.1"/>
    </source>
</evidence>
<dbReference type="InterPro" id="IPR030678">
    <property type="entry name" value="Peptide/Ni-bd"/>
</dbReference>
<evidence type="ECO:0000313" key="4">
    <source>
        <dbReference type="Proteomes" id="UP001500908"/>
    </source>
</evidence>
<dbReference type="InterPro" id="IPR039424">
    <property type="entry name" value="SBP_5"/>
</dbReference>
<dbReference type="EMBL" id="BAABDD010000003">
    <property type="protein sequence ID" value="GAA3731707.1"/>
    <property type="molecule type" value="Genomic_DNA"/>
</dbReference>
<organism evidence="3 4">
    <name type="scientific">Salinactinospora qingdaonensis</name>
    <dbReference type="NCBI Taxonomy" id="702744"/>
    <lineage>
        <taxon>Bacteria</taxon>
        <taxon>Bacillati</taxon>
        <taxon>Actinomycetota</taxon>
        <taxon>Actinomycetes</taxon>
        <taxon>Streptosporangiales</taxon>
        <taxon>Nocardiopsidaceae</taxon>
        <taxon>Salinactinospora</taxon>
    </lineage>
</organism>
<dbReference type="Gene3D" id="3.10.105.10">
    <property type="entry name" value="Dipeptide-binding Protein, Domain 3"/>
    <property type="match status" value="1"/>
</dbReference>
<accession>A0ABP7F5H4</accession>
<dbReference type="Gene3D" id="3.90.76.10">
    <property type="entry name" value="Dipeptide-binding Protein, Domain 1"/>
    <property type="match status" value="1"/>
</dbReference>
<protein>
    <submittedName>
        <fullName evidence="3">ABC transporter substrate-binding protein</fullName>
    </submittedName>
</protein>
<proteinExistence type="predicted"/>
<comment type="caution">
    <text evidence="3">The sequence shown here is derived from an EMBL/GenBank/DDBJ whole genome shotgun (WGS) entry which is preliminary data.</text>
</comment>
<dbReference type="InterPro" id="IPR000914">
    <property type="entry name" value="SBP_5_dom"/>
</dbReference>
<dbReference type="Proteomes" id="UP001500908">
    <property type="component" value="Unassembled WGS sequence"/>
</dbReference>